<gene>
    <name evidence="1" type="ORF">B0H17DRAFT_1150629</name>
</gene>
<accession>A0AAD7FKL9</accession>
<proteinExistence type="predicted"/>
<protein>
    <submittedName>
        <fullName evidence="1">Uncharacterized protein</fullName>
    </submittedName>
</protein>
<evidence type="ECO:0000313" key="1">
    <source>
        <dbReference type="EMBL" id="KAJ7629315.1"/>
    </source>
</evidence>
<evidence type="ECO:0000313" key="2">
    <source>
        <dbReference type="Proteomes" id="UP001221757"/>
    </source>
</evidence>
<comment type="caution">
    <text evidence="1">The sequence shown here is derived from an EMBL/GenBank/DDBJ whole genome shotgun (WGS) entry which is preliminary data.</text>
</comment>
<keyword evidence="2" id="KW-1185">Reference proteome</keyword>
<dbReference type="AlphaFoldDB" id="A0AAD7FKL9"/>
<sequence length="292" mass="31516">MSSPATFCNVPVSTRFDGQTPSSSVSLDWVINSGLRTRASQLFGLLTRPCHAGVISMCLNNVPVTASLTPDLVLGLDWLHFVQNSAPELVVHLSCGGPLDLRKIGSVFAPPSSTDALPAFCIGITKEIGAEPSSVSTGELGAVFTPSLWIRFHSVSNDWWGGAVESIQSSAGLGSLERKMWCINRGCLIFLDGGRGPGSARRAINEIILGFPPIVLAHFIFPPLPLLWHHHIPPCLVHKTFLNDGEQLGKYSEGQCAPVIPEETLRKEDDHLGNHRAVQAAYGDVTCSWDYP</sequence>
<dbReference type="Proteomes" id="UP001221757">
    <property type="component" value="Unassembled WGS sequence"/>
</dbReference>
<name>A0AAD7FKL9_MYCRO</name>
<dbReference type="EMBL" id="JARKIE010000546">
    <property type="protein sequence ID" value="KAJ7629315.1"/>
    <property type="molecule type" value="Genomic_DNA"/>
</dbReference>
<organism evidence="1 2">
    <name type="scientific">Mycena rosella</name>
    <name type="common">Pink bonnet</name>
    <name type="synonym">Agaricus rosellus</name>
    <dbReference type="NCBI Taxonomy" id="1033263"/>
    <lineage>
        <taxon>Eukaryota</taxon>
        <taxon>Fungi</taxon>
        <taxon>Dikarya</taxon>
        <taxon>Basidiomycota</taxon>
        <taxon>Agaricomycotina</taxon>
        <taxon>Agaricomycetes</taxon>
        <taxon>Agaricomycetidae</taxon>
        <taxon>Agaricales</taxon>
        <taxon>Marasmiineae</taxon>
        <taxon>Mycenaceae</taxon>
        <taxon>Mycena</taxon>
    </lineage>
</organism>
<reference evidence="1" key="1">
    <citation type="submission" date="2023-03" db="EMBL/GenBank/DDBJ databases">
        <title>Massive genome expansion in bonnet fungi (Mycena s.s.) driven by repeated elements and novel gene families across ecological guilds.</title>
        <authorList>
            <consortium name="Lawrence Berkeley National Laboratory"/>
            <person name="Harder C.B."/>
            <person name="Miyauchi S."/>
            <person name="Viragh M."/>
            <person name="Kuo A."/>
            <person name="Thoen E."/>
            <person name="Andreopoulos B."/>
            <person name="Lu D."/>
            <person name="Skrede I."/>
            <person name="Drula E."/>
            <person name="Henrissat B."/>
            <person name="Morin E."/>
            <person name="Kohler A."/>
            <person name="Barry K."/>
            <person name="LaButti K."/>
            <person name="Morin E."/>
            <person name="Salamov A."/>
            <person name="Lipzen A."/>
            <person name="Mereny Z."/>
            <person name="Hegedus B."/>
            <person name="Baldrian P."/>
            <person name="Stursova M."/>
            <person name="Weitz H."/>
            <person name="Taylor A."/>
            <person name="Grigoriev I.V."/>
            <person name="Nagy L.G."/>
            <person name="Martin F."/>
            <person name="Kauserud H."/>
        </authorList>
    </citation>
    <scope>NUCLEOTIDE SEQUENCE</scope>
    <source>
        <strain evidence="1">CBHHK067</strain>
    </source>
</reference>